<accession>A0ABY0IL97</accession>
<protein>
    <submittedName>
        <fullName evidence="1">Flagellar hook-associated protein</fullName>
    </submittedName>
</protein>
<evidence type="ECO:0000313" key="2">
    <source>
        <dbReference type="Proteomes" id="UP000292136"/>
    </source>
</evidence>
<dbReference type="Proteomes" id="UP000292136">
    <property type="component" value="Unassembled WGS sequence"/>
</dbReference>
<keyword evidence="2" id="KW-1185">Reference proteome</keyword>
<reference evidence="1 2" key="1">
    <citation type="submission" date="2019-02" db="EMBL/GenBank/DDBJ databases">
        <title>Genomic Encyclopedia of Type Strains, Phase IV (KMG-IV): sequencing the most valuable type-strain genomes for metagenomic binning, comparative biology and taxonomic classification.</title>
        <authorList>
            <person name="Goeker M."/>
        </authorList>
    </citation>
    <scope>NUCLEOTIDE SEQUENCE [LARGE SCALE GENOMIC DNA]</scope>
    <source>
        <strain evidence="1 2">DSM 21223</strain>
    </source>
</reference>
<keyword evidence="1" id="KW-0969">Cilium</keyword>
<dbReference type="RefSeq" id="WP_165397546.1">
    <property type="nucleotide sequence ID" value="NZ_SHKM01000003.1"/>
</dbReference>
<gene>
    <name evidence="1" type="ORF">EV678_3143</name>
</gene>
<proteinExistence type="predicted"/>
<keyword evidence="1" id="KW-0966">Cell projection</keyword>
<keyword evidence="1" id="KW-0282">Flagellum</keyword>
<dbReference type="EMBL" id="SHKM01000003">
    <property type="protein sequence ID" value="RZT75956.1"/>
    <property type="molecule type" value="Genomic_DNA"/>
</dbReference>
<sequence length="296" mass="31223">MSIDGTSDAGRDLALRIATFKAQTLAELTGGGKTGSSEGFGALLASLKGGAAAVESAAGSSGVQGLSPTGRNEALFDPESAYRMMSEINYRNVLYKGQFAELSQMQTSLETMAAAGTALGSVDAGSSDEAIRQKLAQFVSDYNAWRTGFDEDMQQGGILADTQAAQVAGYELEQSVENPFNGADLGLRGMPDLGLSIDPVTKQAVLDEAALSRALQQNREGVVATVHQFSGNFVKSAELLTSSNNFFDRQLDNLSRAITYIADNQSSLQQEFGLGDTYQPKGKLAAALAAYERMLA</sequence>
<organism evidence="1 2">
    <name type="scientific">Azospira oryzae</name>
    <dbReference type="NCBI Taxonomy" id="146939"/>
    <lineage>
        <taxon>Bacteria</taxon>
        <taxon>Pseudomonadati</taxon>
        <taxon>Pseudomonadota</taxon>
        <taxon>Betaproteobacteria</taxon>
        <taxon>Rhodocyclales</taxon>
        <taxon>Rhodocyclaceae</taxon>
        <taxon>Azospira</taxon>
    </lineage>
</organism>
<evidence type="ECO:0000313" key="1">
    <source>
        <dbReference type="EMBL" id="RZT75956.1"/>
    </source>
</evidence>
<comment type="caution">
    <text evidence="1">The sequence shown here is derived from an EMBL/GenBank/DDBJ whole genome shotgun (WGS) entry which is preliminary data.</text>
</comment>
<name>A0ABY0IL97_9RHOO</name>